<reference evidence="4" key="1">
    <citation type="journal article" date="2023" name="PLoS Negl. Trop. Dis.">
        <title>A genome sequence for Biomphalaria pfeifferi, the major vector snail for the human-infecting parasite Schistosoma mansoni.</title>
        <authorList>
            <person name="Bu L."/>
            <person name="Lu L."/>
            <person name="Laidemitt M.R."/>
            <person name="Zhang S.M."/>
            <person name="Mutuku M."/>
            <person name="Mkoji G."/>
            <person name="Steinauer M."/>
            <person name="Loker E.S."/>
        </authorList>
    </citation>
    <scope>NUCLEOTIDE SEQUENCE</scope>
    <source>
        <strain evidence="4">KasaAsao</strain>
    </source>
</reference>
<accession>A0AAD8CAT3</accession>
<protein>
    <submittedName>
        <fullName evidence="4">Uncharacterized protein</fullName>
    </submittedName>
</protein>
<feature type="transmembrane region" description="Helical" evidence="3">
    <location>
        <begin position="281"/>
        <end position="299"/>
    </location>
</feature>
<dbReference type="EMBL" id="JASAOG010000003">
    <property type="protein sequence ID" value="KAK0069172.1"/>
    <property type="molecule type" value="Genomic_DNA"/>
</dbReference>
<evidence type="ECO:0000256" key="3">
    <source>
        <dbReference type="SAM" id="Phobius"/>
    </source>
</evidence>
<feature type="transmembrane region" description="Helical" evidence="3">
    <location>
        <begin position="202"/>
        <end position="228"/>
    </location>
</feature>
<feature type="non-terminal residue" evidence="4">
    <location>
        <position position="1"/>
    </location>
</feature>
<reference evidence="4" key="2">
    <citation type="submission" date="2023-04" db="EMBL/GenBank/DDBJ databases">
        <authorList>
            <person name="Bu L."/>
            <person name="Lu L."/>
            <person name="Laidemitt M.R."/>
            <person name="Zhang S.M."/>
            <person name="Mutuku M."/>
            <person name="Mkoji G."/>
            <person name="Steinauer M."/>
            <person name="Loker E.S."/>
        </authorList>
    </citation>
    <scope>NUCLEOTIDE SEQUENCE</scope>
    <source>
        <strain evidence="4">KasaAsao</strain>
        <tissue evidence="4">Whole Snail</tissue>
    </source>
</reference>
<keyword evidence="5" id="KW-1185">Reference proteome</keyword>
<sequence>ACEVIVDPLSKCDVTQPSECYCRNTPNSIVEVFLNKTADIQYSNGTLRIYWPNVGYPDEKSEQPIPIVYPDVVQILKVNNKIVNLDTCNSELNLENLIQYCVYGLSSHNLILNFSSLAPIHSSDECLNHTYNSSHTVNESSIKFSVSFLEHDGCKRTQINECYLYNVSTTTATTLNTTFVSSSSTLKNNYETPTQQENISNVLTGVLSAHVVCTVAVIVISIIVLAIIFKTVLRQQDHTKSRPLHLDLLCLIITLFEIAQIILVIIAGVQFFGEGGTALDIWKIMIIYQVLVNGIFILIESIILGIKTNSNGFQVGSQTFLYLITLICIHTVIGIIAVPFLWHFLGSAGLSTESNYPVHGNNDSVDHSDPNEQKKKPHADTIFNNKINANVSVQENTQQESDQSGPKKVKKKANLGRIEHLEKEADAKENNTELELKDLFIPIKRPTSIEETKNPSLVNPRKLPPLNKK</sequence>
<gene>
    <name evidence="4" type="ORF">Bpfe_001354</name>
</gene>
<feature type="coiled-coil region" evidence="1">
    <location>
        <begin position="411"/>
        <end position="438"/>
    </location>
</feature>
<keyword evidence="3" id="KW-0812">Transmembrane</keyword>
<proteinExistence type="predicted"/>
<dbReference type="Proteomes" id="UP001233172">
    <property type="component" value="Unassembled WGS sequence"/>
</dbReference>
<evidence type="ECO:0000256" key="2">
    <source>
        <dbReference type="SAM" id="MobiDB-lite"/>
    </source>
</evidence>
<keyword evidence="3" id="KW-1133">Transmembrane helix</keyword>
<evidence type="ECO:0000313" key="4">
    <source>
        <dbReference type="EMBL" id="KAK0069172.1"/>
    </source>
</evidence>
<evidence type="ECO:0000313" key="5">
    <source>
        <dbReference type="Proteomes" id="UP001233172"/>
    </source>
</evidence>
<organism evidence="4 5">
    <name type="scientific">Biomphalaria pfeifferi</name>
    <name type="common">Bloodfluke planorb</name>
    <name type="synonym">Freshwater snail</name>
    <dbReference type="NCBI Taxonomy" id="112525"/>
    <lineage>
        <taxon>Eukaryota</taxon>
        <taxon>Metazoa</taxon>
        <taxon>Spiralia</taxon>
        <taxon>Lophotrochozoa</taxon>
        <taxon>Mollusca</taxon>
        <taxon>Gastropoda</taxon>
        <taxon>Heterobranchia</taxon>
        <taxon>Euthyneura</taxon>
        <taxon>Panpulmonata</taxon>
        <taxon>Hygrophila</taxon>
        <taxon>Lymnaeoidea</taxon>
        <taxon>Planorbidae</taxon>
        <taxon>Biomphalaria</taxon>
    </lineage>
</organism>
<keyword evidence="3" id="KW-0472">Membrane</keyword>
<name>A0AAD8CAT3_BIOPF</name>
<keyword evidence="1" id="KW-0175">Coiled coil</keyword>
<evidence type="ECO:0000256" key="1">
    <source>
        <dbReference type="SAM" id="Coils"/>
    </source>
</evidence>
<comment type="caution">
    <text evidence="4">The sequence shown here is derived from an EMBL/GenBank/DDBJ whole genome shotgun (WGS) entry which is preliminary data.</text>
</comment>
<feature type="transmembrane region" description="Helical" evidence="3">
    <location>
        <begin position="248"/>
        <end position="269"/>
    </location>
</feature>
<dbReference type="AlphaFoldDB" id="A0AAD8CAT3"/>
<feature type="transmembrane region" description="Helical" evidence="3">
    <location>
        <begin position="320"/>
        <end position="345"/>
    </location>
</feature>
<feature type="region of interest" description="Disordered" evidence="2">
    <location>
        <begin position="445"/>
        <end position="469"/>
    </location>
</feature>